<dbReference type="EMBL" id="JBAHYK010000006">
    <property type="protein sequence ID" value="KAL0581652.1"/>
    <property type="molecule type" value="Genomic_DNA"/>
</dbReference>
<name>A0ABR3G1H2_9AGAR</name>
<feature type="compositionally biased region" description="Acidic residues" evidence="1">
    <location>
        <begin position="367"/>
        <end position="382"/>
    </location>
</feature>
<feature type="compositionally biased region" description="Polar residues" evidence="1">
    <location>
        <begin position="121"/>
        <end position="133"/>
    </location>
</feature>
<feature type="compositionally biased region" description="Polar residues" evidence="1">
    <location>
        <begin position="76"/>
        <end position="91"/>
    </location>
</feature>
<keyword evidence="3" id="KW-1185">Reference proteome</keyword>
<evidence type="ECO:0000313" key="2">
    <source>
        <dbReference type="EMBL" id="KAL0581652.1"/>
    </source>
</evidence>
<sequence length="605" mass="65213">MESPIPQTTGFKSYISRARGLMRDFNSLPWIARGPLTVEYDAANARSTPRPLAVWEKNPHMNHLVQRTQEVDLTAGESTPTSGRHTPSSVHRNPAMVSPTYVNEHGQEWPATVPAYLDFMSPSSEEGGSATFSNEDRRVASPYPRNMRATPSPPEVEPVTAHPPHANGVLLPATPPLPRFSPEATWTDPALSADVPPPTWLNYQTPSPVPTPLPTMEQSASLSRTGNVQSDTIPLTDVPTRPPSSQVRQSTPSVISGSPFLSPHPLSSTRPSTPSSNSVNPEATRPSTGRRTLLRRPMAPPLVAPNPRSNVGQTPRWLSNLIPGRRTPIARGQSEGSERPDSRMSQRSGLHSSWVEIRNSNAGSSDSDSDSDSDSESDEEDIAGTVSQEDMDAQIARAMELEADGVPVSNISTLPVPPVLLSPSTVPLQRAREDAALFSSNPPLEARHRINPPSQNSRDVLRPSTPSDVPVILASSTRLHNDPTGTSPHLSSYHPYSGYVSTQPPVSGTYGQAYHTGHDGYVPSTTTTTRIHSRSASGRTSRSGGEATNEVRDGDGTAASGGGGRRIWPPPDPIHAGGYYPAYSYPAYPGPPIYQYGYPYTRPPR</sequence>
<evidence type="ECO:0000256" key="1">
    <source>
        <dbReference type="SAM" id="MobiDB-lite"/>
    </source>
</evidence>
<organism evidence="2 3">
    <name type="scientific">Marasmius crinis-equi</name>
    <dbReference type="NCBI Taxonomy" id="585013"/>
    <lineage>
        <taxon>Eukaryota</taxon>
        <taxon>Fungi</taxon>
        <taxon>Dikarya</taxon>
        <taxon>Basidiomycota</taxon>
        <taxon>Agaricomycotina</taxon>
        <taxon>Agaricomycetes</taxon>
        <taxon>Agaricomycetidae</taxon>
        <taxon>Agaricales</taxon>
        <taxon>Marasmiineae</taxon>
        <taxon>Marasmiaceae</taxon>
        <taxon>Marasmius</taxon>
    </lineage>
</organism>
<feature type="region of interest" description="Disordered" evidence="1">
    <location>
        <begin position="120"/>
        <end position="388"/>
    </location>
</feature>
<feature type="compositionally biased region" description="Polar residues" evidence="1">
    <location>
        <begin position="307"/>
        <end position="317"/>
    </location>
</feature>
<feature type="compositionally biased region" description="Polar residues" evidence="1">
    <location>
        <begin position="243"/>
        <end position="256"/>
    </location>
</feature>
<feature type="compositionally biased region" description="Polar residues" evidence="1">
    <location>
        <begin position="216"/>
        <end position="233"/>
    </location>
</feature>
<reference evidence="2 3" key="1">
    <citation type="submission" date="2024-02" db="EMBL/GenBank/DDBJ databases">
        <title>A draft genome for the cacao thread blight pathogen Marasmius crinis-equi.</title>
        <authorList>
            <person name="Cohen S.P."/>
            <person name="Baruah I.K."/>
            <person name="Amoako-Attah I."/>
            <person name="Bukari Y."/>
            <person name="Meinhardt L.W."/>
            <person name="Bailey B.A."/>
        </authorList>
    </citation>
    <scope>NUCLEOTIDE SEQUENCE [LARGE SCALE GENOMIC DNA]</scope>
    <source>
        <strain evidence="2 3">GH-76</strain>
    </source>
</reference>
<protein>
    <submittedName>
        <fullName evidence="2">Uncharacterized protein</fullName>
    </submittedName>
</protein>
<feature type="region of interest" description="Disordered" evidence="1">
    <location>
        <begin position="443"/>
        <end position="466"/>
    </location>
</feature>
<proteinExistence type="predicted"/>
<feature type="region of interest" description="Disordered" evidence="1">
    <location>
        <begin position="521"/>
        <end position="573"/>
    </location>
</feature>
<feature type="compositionally biased region" description="Low complexity" evidence="1">
    <location>
        <begin position="525"/>
        <end position="545"/>
    </location>
</feature>
<dbReference type="Proteomes" id="UP001465976">
    <property type="component" value="Unassembled WGS sequence"/>
</dbReference>
<feature type="region of interest" description="Disordered" evidence="1">
    <location>
        <begin position="75"/>
        <end position="96"/>
    </location>
</feature>
<feature type="compositionally biased region" description="Low complexity" evidence="1">
    <location>
        <begin position="261"/>
        <end position="281"/>
    </location>
</feature>
<comment type="caution">
    <text evidence="2">The sequence shown here is derived from an EMBL/GenBank/DDBJ whole genome shotgun (WGS) entry which is preliminary data.</text>
</comment>
<evidence type="ECO:0000313" key="3">
    <source>
        <dbReference type="Proteomes" id="UP001465976"/>
    </source>
</evidence>
<gene>
    <name evidence="2" type="ORF">V5O48_000353</name>
</gene>
<accession>A0ABR3G1H2</accession>